<comment type="caution">
    <text evidence="2">The sequence shown here is derived from an EMBL/GenBank/DDBJ whole genome shotgun (WGS) entry which is preliminary data.</text>
</comment>
<reference evidence="2 3" key="1">
    <citation type="submission" date="2020-08" db="EMBL/GenBank/DDBJ databases">
        <title>A Genomic Blueprint of the Chicken Gut Microbiome.</title>
        <authorList>
            <person name="Gilroy R."/>
            <person name="Ravi A."/>
            <person name="Getino M."/>
            <person name="Pursley I."/>
            <person name="Horton D.L."/>
            <person name="Alikhan N.-F."/>
            <person name="Baker D."/>
            <person name="Gharbi K."/>
            <person name="Hall N."/>
            <person name="Watson M."/>
            <person name="Adriaenssens E.M."/>
            <person name="Foster-Nyarko E."/>
            <person name="Jarju S."/>
            <person name="Secka A."/>
            <person name="Antonio M."/>
            <person name="Oren A."/>
            <person name="Chaudhuri R."/>
            <person name="La Ragione R.M."/>
            <person name="Hildebrand F."/>
            <person name="Pallen M.J."/>
        </authorList>
    </citation>
    <scope>NUCLEOTIDE SEQUENCE [LARGE SCALE GENOMIC DNA]</scope>
    <source>
        <strain evidence="2 3">Sa3CVN1</strain>
    </source>
</reference>
<gene>
    <name evidence="2" type="ORF">H9661_12925</name>
</gene>
<dbReference type="InterPro" id="IPR001279">
    <property type="entry name" value="Metallo-B-lactamas"/>
</dbReference>
<dbReference type="Gene3D" id="3.60.15.10">
    <property type="entry name" value="Ribonuclease Z/Hydroxyacylglutathione hydrolase-like"/>
    <property type="match status" value="1"/>
</dbReference>
<dbReference type="Proteomes" id="UP000627781">
    <property type="component" value="Unassembled WGS sequence"/>
</dbReference>
<keyword evidence="3" id="KW-1185">Reference proteome</keyword>
<dbReference type="InterPro" id="IPR036866">
    <property type="entry name" value="RibonucZ/Hydroxyglut_hydro"/>
</dbReference>
<dbReference type="Pfam" id="PF00753">
    <property type="entry name" value="Lactamase_B"/>
    <property type="match status" value="1"/>
</dbReference>
<feature type="domain" description="Metallo-beta-lactamase" evidence="1">
    <location>
        <begin position="22"/>
        <end position="227"/>
    </location>
</feature>
<sequence length="245" mass="27490">MKIANGVEMLEINSNIMGMDSVINPTLIWDKDTIMLVDAGYPGQLSKIREEIEKTGIEFNKLNKVLLTHQDIDHIGSLSSILESLPNEVKVFAHIEEKAYINGEKVPVKLAELETKLKNGAEELKMIYEKLKTGFENCKVNIDKTLTDGEELQCCGGIIVIFTPGHTPGHISLYLKESKTLIAGDLLMVKSGKLVAFPDSINFDNNLNEKSLKKLLKYDIETVICYHGGIYKGKVNERIERILRE</sequence>
<accession>A0ABR8PVQ9</accession>
<evidence type="ECO:0000313" key="3">
    <source>
        <dbReference type="Proteomes" id="UP000627781"/>
    </source>
</evidence>
<dbReference type="InterPro" id="IPR050855">
    <property type="entry name" value="NDM-1-like"/>
</dbReference>
<dbReference type="SMART" id="SM00849">
    <property type="entry name" value="Lactamase_B"/>
    <property type="match status" value="1"/>
</dbReference>
<dbReference type="EMBL" id="JACSRA010000021">
    <property type="protein sequence ID" value="MBD7912261.1"/>
    <property type="molecule type" value="Genomic_DNA"/>
</dbReference>
<dbReference type="CDD" id="cd07721">
    <property type="entry name" value="yflN-like_MBL-fold"/>
    <property type="match status" value="1"/>
</dbReference>
<dbReference type="RefSeq" id="WP_191769198.1">
    <property type="nucleotide sequence ID" value="NZ_JACSRA010000021.1"/>
</dbReference>
<protein>
    <submittedName>
        <fullName evidence="2">MBL fold metallo-hydrolase</fullName>
    </submittedName>
</protein>
<organism evidence="2 3">
    <name type="scientific">Clostridium cibarium</name>
    <dbReference type="NCBI Taxonomy" id="2762247"/>
    <lineage>
        <taxon>Bacteria</taxon>
        <taxon>Bacillati</taxon>
        <taxon>Bacillota</taxon>
        <taxon>Clostridia</taxon>
        <taxon>Eubacteriales</taxon>
        <taxon>Clostridiaceae</taxon>
        <taxon>Clostridium</taxon>
    </lineage>
</organism>
<dbReference type="SUPFAM" id="SSF56281">
    <property type="entry name" value="Metallo-hydrolase/oxidoreductase"/>
    <property type="match status" value="1"/>
</dbReference>
<dbReference type="PANTHER" id="PTHR42951">
    <property type="entry name" value="METALLO-BETA-LACTAMASE DOMAIN-CONTAINING"/>
    <property type="match status" value="1"/>
</dbReference>
<name>A0ABR8PVQ9_9CLOT</name>
<evidence type="ECO:0000313" key="2">
    <source>
        <dbReference type="EMBL" id="MBD7912261.1"/>
    </source>
</evidence>
<dbReference type="PANTHER" id="PTHR42951:SF15">
    <property type="entry name" value="METALLO-BETA-LACTAMASE SUPERFAMILY PROTEIN"/>
    <property type="match status" value="1"/>
</dbReference>
<evidence type="ECO:0000259" key="1">
    <source>
        <dbReference type="SMART" id="SM00849"/>
    </source>
</evidence>
<proteinExistence type="predicted"/>